<proteinExistence type="predicted"/>
<dbReference type="Proteomes" id="UP000244005">
    <property type="component" value="Unassembled WGS sequence"/>
</dbReference>
<name>A0A2R6X2M9_MARPO</name>
<dbReference type="AlphaFoldDB" id="A0A2R6X2M9"/>
<evidence type="ECO:0000313" key="2">
    <source>
        <dbReference type="EMBL" id="PTQ40352.1"/>
    </source>
</evidence>
<gene>
    <name evidence="2" type="ORF">MARPO_0040s0037</name>
</gene>
<feature type="region of interest" description="Disordered" evidence="1">
    <location>
        <begin position="86"/>
        <end position="130"/>
    </location>
</feature>
<keyword evidence="3" id="KW-1185">Reference proteome</keyword>
<protein>
    <submittedName>
        <fullName evidence="2">Uncharacterized protein</fullName>
    </submittedName>
</protein>
<evidence type="ECO:0000313" key="3">
    <source>
        <dbReference type="Proteomes" id="UP000244005"/>
    </source>
</evidence>
<dbReference type="EMBL" id="KZ772712">
    <property type="protein sequence ID" value="PTQ40352.1"/>
    <property type="molecule type" value="Genomic_DNA"/>
</dbReference>
<feature type="compositionally biased region" description="Polar residues" evidence="1">
    <location>
        <begin position="89"/>
        <end position="111"/>
    </location>
</feature>
<organism evidence="2 3">
    <name type="scientific">Marchantia polymorpha</name>
    <name type="common">Common liverwort</name>
    <name type="synonym">Marchantia aquatica</name>
    <dbReference type="NCBI Taxonomy" id="3197"/>
    <lineage>
        <taxon>Eukaryota</taxon>
        <taxon>Viridiplantae</taxon>
        <taxon>Streptophyta</taxon>
        <taxon>Embryophyta</taxon>
        <taxon>Marchantiophyta</taxon>
        <taxon>Marchantiopsida</taxon>
        <taxon>Marchantiidae</taxon>
        <taxon>Marchantiales</taxon>
        <taxon>Marchantiaceae</taxon>
        <taxon>Marchantia</taxon>
    </lineage>
</organism>
<sequence>MHLPDGFLTALLRNCSSSSSFLFCEARFDNNYTNGDMTVHGRIPRGSYSAFRRERTSYGGVGEFSGLRQASGFIFCRSPTLKVDKGDETTQGFQVNNASEKPVATQKSNSEALDEPTTCTFRRVAKDPKA</sequence>
<evidence type="ECO:0000256" key="1">
    <source>
        <dbReference type="SAM" id="MobiDB-lite"/>
    </source>
</evidence>
<reference evidence="3" key="1">
    <citation type="journal article" date="2017" name="Cell">
        <title>Insights into land plant evolution garnered from the Marchantia polymorpha genome.</title>
        <authorList>
            <person name="Bowman J.L."/>
            <person name="Kohchi T."/>
            <person name="Yamato K.T."/>
            <person name="Jenkins J."/>
            <person name="Shu S."/>
            <person name="Ishizaki K."/>
            <person name="Yamaoka S."/>
            <person name="Nishihama R."/>
            <person name="Nakamura Y."/>
            <person name="Berger F."/>
            <person name="Adam C."/>
            <person name="Aki S.S."/>
            <person name="Althoff F."/>
            <person name="Araki T."/>
            <person name="Arteaga-Vazquez M.A."/>
            <person name="Balasubrmanian S."/>
            <person name="Barry K."/>
            <person name="Bauer D."/>
            <person name="Boehm C.R."/>
            <person name="Briginshaw L."/>
            <person name="Caballero-Perez J."/>
            <person name="Catarino B."/>
            <person name="Chen F."/>
            <person name="Chiyoda S."/>
            <person name="Chovatia M."/>
            <person name="Davies K.M."/>
            <person name="Delmans M."/>
            <person name="Demura T."/>
            <person name="Dierschke T."/>
            <person name="Dolan L."/>
            <person name="Dorantes-Acosta A.E."/>
            <person name="Eklund D.M."/>
            <person name="Florent S.N."/>
            <person name="Flores-Sandoval E."/>
            <person name="Fujiyama A."/>
            <person name="Fukuzawa H."/>
            <person name="Galik B."/>
            <person name="Grimanelli D."/>
            <person name="Grimwood J."/>
            <person name="Grossniklaus U."/>
            <person name="Hamada T."/>
            <person name="Haseloff J."/>
            <person name="Hetherington A.J."/>
            <person name="Higo A."/>
            <person name="Hirakawa Y."/>
            <person name="Hundley H.N."/>
            <person name="Ikeda Y."/>
            <person name="Inoue K."/>
            <person name="Inoue S.I."/>
            <person name="Ishida S."/>
            <person name="Jia Q."/>
            <person name="Kakita M."/>
            <person name="Kanazawa T."/>
            <person name="Kawai Y."/>
            <person name="Kawashima T."/>
            <person name="Kennedy M."/>
            <person name="Kinose K."/>
            <person name="Kinoshita T."/>
            <person name="Kohara Y."/>
            <person name="Koide E."/>
            <person name="Komatsu K."/>
            <person name="Kopischke S."/>
            <person name="Kubo M."/>
            <person name="Kyozuka J."/>
            <person name="Lagercrantz U."/>
            <person name="Lin S.S."/>
            <person name="Lindquist E."/>
            <person name="Lipzen A.M."/>
            <person name="Lu C.W."/>
            <person name="De Luna E."/>
            <person name="Martienssen R.A."/>
            <person name="Minamino N."/>
            <person name="Mizutani M."/>
            <person name="Mizutani M."/>
            <person name="Mochizuki N."/>
            <person name="Monte I."/>
            <person name="Mosher R."/>
            <person name="Nagasaki H."/>
            <person name="Nakagami H."/>
            <person name="Naramoto S."/>
            <person name="Nishitani K."/>
            <person name="Ohtani M."/>
            <person name="Okamoto T."/>
            <person name="Okumura M."/>
            <person name="Phillips J."/>
            <person name="Pollak B."/>
            <person name="Reinders A."/>
            <person name="Rovekamp M."/>
            <person name="Sano R."/>
            <person name="Sawa S."/>
            <person name="Schmid M.W."/>
            <person name="Shirakawa M."/>
            <person name="Solano R."/>
            <person name="Spunde A."/>
            <person name="Suetsugu N."/>
            <person name="Sugano S."/>
            <person name="Sugiyama A."/>
            <person name="Sun R."/>
            <person name="Suzuki Y."/>
            <person name="Takenaka M."/>
            <person name="Takezawa D."/>
            <person name="Tomogane H."/>
            <person name="Tsuzuki M."/>
            <person name="Ueda T."/>
            <person name="Umeda M."/>
            <person name="Ward J.M."/>
            <person name="Watanabe Y."/>
            <person name="Yazaki K."/>
            <person name="Yokoyama R."/>
            <person name="Yoshitake Y."/>
            <person name="Yotsui I."/>
            <person name="Zachgo S."/>
            <person name="Schmutz J."/>
        </authorList>
    </citation>
    <scope>NUCLEOTIDE SEQUENCE [LARGE SCALE GENOMIC DNA]</scope>
    <source>
        <strain evidence="3">Tak-1</strain>
    </source>
</reference>
<accession>A0A2R6X2M9</accession>